<organism evidence="1 2">
    <name type="scientific">Acrocarpospora pleiomorpha</name>
    <dbReference type="NCBI Taxonomy" id="90975"/>
    <lineage>
        <taxon>Bacteria</taxon>
        <taxon>Bacillati</taxon>
        <taxon>Actinomycetota</taxon>
        <taxon>Actinomycetes</taxon>
        <taxon>Streptosporangiales</taxon>
        <taxon>Streptosporangiaceae</taxon>
        <taxon>Acrocarpospora</taxon>
    </lineage>
</organism>
<dbReference type="EMBL" id="BLAF01000006">
    <property type="protein sequence ID" value="GES18165.1"/>
    <property type="molecule type" value="Genomic_DNA"/>
</dbReference>
<dbReference type="AlphaFoldDB" id="A0A5M3X8X3"/>
<evidence type="ECO:0000313" key="1">
    <source>
        <dbReference type="EMBL" id="GES18165.1"/>
    </source>
</evidence>
<dbReference type="RefSeq" id="WP_155343306.1">
    <property type="nucleotide sequence ID" value="NZ_BAAAHM010000017.1"/>
</dbReference>
<accession>A0A5M3X8X3</accession>
<dbReference type="Proteomes" id="UP000377595">
    <property type="component" value="Unassembled WGS sequence"/>
</dbReference>
<sequence length="98" mass="10523">MTLRVSSLSRIDIKSFIKGADGTETVEWAFLTDLDAEPAEEDWTAGAWDAPTAKGAPARIKIGPDTTAELTNGTYGAWVRVTSTQSQPVFGPLLLDIL</sequence>
<name>A0A5M3X8X3_9ACTN</name>
<comment type="caution">
    <text evidence="1">The sequence shown here is derived from an EMBL/GenBank/DDBJ whole genome shotgun (WGS) entry which is preliminary data.</text>
</comment>
<gene>
    <name evidence="1" type="ORF">Aple_010600</name>
</gene>
<protein>
    <submittedName>
        <fullName evidence="1">Uncharacterized protein</fullName>
    </submittedName>
</protein>
<proteinExistence type="predicted"/>
<evidence type="ECO:0000313" key="2">
    <source>
        <dbReference type="Proteomes" id="UP000377595"/>
    </source>
</evidence>
<dbReference type="OrthoDB" id="3542877at2"/>
<keyword evidence="2" id="KW-1185">Reference proteome</keyword>
<reference evidence="1 2" key="1">
    <citation type="submission" date="2019-10" db="EMBL/GenBank/DDBJ databases">
        <title>Whole genome shotgun sequence of Acrocarpospora pleiomorpha NBRC 16267.</title>
        <authorList>
            <person name="Ichikawa N."/>
            <person name="Kimura A."/>
            <person name="Kitahashi Y."/>
            <person name="Komaki H."/>
            <person name="Oguchi A."/>
        </authorList>
    </citation>
    <scope>NUCLEOTIDE SEQUENCE [LARGE SCALE GENOMIC DNA]</scope>
    <source>
        <strain evidence="1 2">NBRC 16267</strain>
    </source>
</reference>